<dbReference type="Gene3D" id="3.40.50.300">
    <property type="entry name" value="P-loop containing nucleotide triphosphate hydrolases"/>
    <property type="match status" value="1"/>
</dbReference>
<dbReference type="Gene3D" id="3.40.50.2300">
    <property type="match status" value="1"/>
</dbReference>
<dbReference type="InterPro" id="IPR052754">
    <property type="entry name" value="NTPase_KAP_P-loop"/>
</dbReference>
<dbReference type="Pfam" id="PF00072">
    <property type="entry name" value="Response_reg"/>
    <property type="match status" value="1"/>
</dbReference>
<keyword evidence="1" id="KW-0597">Phosphoprotein</keyword>
<feature type="domain" description="Response regulatory" evidence="3">
    <location>
        <begin position="474"/>
        <end position="591"/>
    </location>
</feature>
<evidence type="ECO:0000259" key="3">
    <source>
        <dbReference type="PROSITE" id="PS50110"/>
    </source>
</evidence>
<dbReference type="EMBL" id="JAQFWP010000095">
    <property type="protein sequence ID" value="MDA2808643.1"/>
    <property type="molecule type" value="Genomic_DNA"/>
</dbReference>
<dbReference type="InterPro" id="IPR001789">
    <property type="entry name" value="Sig_transdc_resp-reg_receiver"/>
</dbReference>
<comment type="caution">
    <text evidence="4">The sequence shown here is derived from an EMBL/GenBank/DDBJ whole genome shotgun (WGS) entry which is preliminary data.</text>
</comment>
<evidence type="ECO:0000256" key="2">
    <source>
        <dbReference type="SAM" id="MobiDB-lite"/>
    </source>
</evidence>
<proteinExistence type="predicted"/>
<sequence length="591" mass="65185">MESSRPFFSLLDDEPIACAEDDALGAGKAALGLAGLLIASRNATPLTLVVDAGWGSGKSSLMKILASELVKHQDVHTVWFNAWSSSRADTLEGIIKSVLMRIDRRFLRRALQQVVERRALLGVARSASIVAGSVLGVTGLVDQLWNRLSASPQSRNDMAESLRTLTTEWAERGPYSPKRMLVVFIDDLDRCPPDTVLAVCEAIRIYLDVPGLTFVIGYDRSALTDGGLLEDLSPAGAAFMEKIFQTNYRLPPPSEEGAIEFARGCARRSGLTAPLTIDLLHLIASHANRNPRRIKRIINGLVLETTLNPAWQDIDDSSVESMVRLILLQYLYPGFYRQLTEHAPERNLVREFLVYRKAMRSALGVDPKVADEDVDSLYIDHDIPPPSSSGNDDTEDILGKLEARLPSSFAALAYDRSFVSLAGHLWNDANSDLIQQVLSRPPARVTSPPKDGIDEDDERTLGTPMSTAPHTGKSLLWIDDNPPNNRVFAKHLQLSGVYVENARDQEEASRSLRSRKWDLIISDVTRHGDPEAGFTDLTKFLSGGQAHTPVIFYVGRVTPERRNRASTLGALGITSSPMELRKIVYKALELT</sequence>
<protein>
    <submittedName>
        <fullName evidence="4">P-loop NTPase fold protein</fullName>
    </submittedName>
</protein>
<dbReference type="SUPFAM" id="SSF52540">
    <property type="entry name" value="P-loop containing nucleoside triphosphate hydrolases"/>
    <property type="match status" value="1"/>
</dbReference>
<dbReference type="PANTHER" id="PTHR22674">
    <property type="entry name" value="NTPASE, KAP FAMILY P-LOOP DOMAIN-CONTAINING 1"/>
    <property type="match status" value="1"/>
</dbReference>
<name>A0ABT4TVB6_9ACTN</name>
<dbReference type="InterPro" id="IPR011646">
    <property type="entry name" value="KAP_P-loop"/>
</dbReference>
<feature type="region of interest" description="Disordered" evidence="2">
    <location>
        <begin position="440"/>
        <end position="473"/>
    </location>
</feature>
<keyword evidence="5" id="KW-1185">Reference proteome</keyword>
<reference evidence="4" key="1">
    <citation type="submission" date="2023-01" db="EMBL/GenBank/DDBJ databases">
        <title>Draft genome sequence of Nocardiopsis sp. LSu2-4 isolated from halophytes.</title>
        <authorList>
            <person name="Duangmal K."/>
            <person name="Chantavorakit T."/>
        </authorList>
    </citation>
    <scope>NUCLEOTIDE SEQUENCE</scope>
    <source>
        <strain evidence="4">LSu2-4</strain>
    </source>
</reference>
<accession>A0ABT4TVB6</accession>
<dbReference type="InterPro" id="IPR011006">
    <property type="entry name" value="CheY-like_superfamily"/>
</dbReference>
<dbReference type="PANTHER" id="PTHR22674:SF6">
    <property type="entry name" value="NTPASE KAP FAMILY P-LOOP DOMAIN-CONTAINING PROTEIN 1"/>
    <property type="match status" value="1"/>
</dbReference>
<feature type="modified residue" description="4-aspartylphosphate" evidence="1">
    <location>
        <position position="523"/>
    </location>
</feature>
<evidence type="ECO:0000313" key="4">
    <source>
        <dbReference type="EMBL" id="MDA2808643.1"/>
    </source>
</evidence>
<dbReference type="RefSeq" id="WP_270681230.1">
    <property type="nucleotide sequence ID" value="NZ_JAQFWP010000095.1"/>
</dbReference>
<dbReference type="Proteomes" id="UP001165685">
    <property type="component" value="Unassembled WGS sequence"/>
</dbReference>
<evidence type="ECO:0000313" key="5">
    <source>
        <dbReference type="Proteomes" id="UP001165685"/>
    </source>
</evidence>
<dbReference type="CDD" id="cd00156">
    <property type="entry name" value="REC"/>
    <property type="match status" value="1"/>
</dbReference>
<gene>
    <name evidence="4" type="ORF">O4U47_29330</name>
</gene>
<dbReference type="SUPFAM" id="SSF52172">
    <property type="entry name" value="CheY-like"/>
    <property type="match status" value="1"/>
</dbReference>
<dbReference type="InterPro" id="IPR027417">
    <property type="entry name" value="P-loop_NTPase"/>
</dbReference>
<evidence type="ECO:0000256" key="1">
    <source>
        <dbReference type="PROSITE-ProRule" id="PRU00169"/>
    </source>
</evidence>
<dbReference type="Pfam" id="PF07693">
    <property type="entry name" value="KAP_NTPase"/>
    <property type="match status" value="1"/>
</dbReference>
<organism evidence="4 5">
    <name type="scientific">Nocardiopsis suaedae</name>
    <dbReference type="NCBI Taxonomy" id="3018444"/>
    <lineage>
        <taxon>Bacteria</taxon>
        <taxon>Bacillati</taxon>
        <taxon>Actinomycetota</taxon>
        <taxon>Actinomycetes</taxon>
        <taxon>Streptosporangiales</taxon>
        <taxon>Nocardiopsidaceae</taxon>
        <taxon>Nocardiopsis</taxon>
    </lineage>
</organism>
<dbReference type="PROSITE" id="PS50110">
    <property type="entry name" value="RESPONSE_REGULATORY"/>
    <property type="match status" value="1"/>
</dbReference>